<evidence type="ECO:0000313" key="2">
    <source>
        <dbReference type="EMBL" id="RRJ22576.1"/>
    </source>
</evidence>
<feature type="transmembrane region" description="Helical" evidence="1">
    <location>
        <begin position="51"/>
        <end position="70"/>
    </location>
</feature>
<evidence type="ECO:0008006" key="4">
    <source>
        <dbReference type="Google" id="ProtNLM"/>
    </source>
</evidence>
<organism evidence="2 3">
    <name type="scientific">Rheinheimera mesophila</name>
    <dbReference type="NCBI Taxonomy" id="1547515"/>
    <lineage>
        <taxon>Bacteria</taxon>
        <taxon>Pseudomonadati</taxon>
        <taxon>Pseudomonadota</taxon>
        <taxon>Gammaproteobacteria</taxon>
        <taxon>Chromatiales</taxon>
        <taxon>Chromatiaceae</taxon>
        <taxon>Rheinheimera</taxon>
    </lineage>
</organism>
<sequence>MRYGCAAIPQVAGGSSMQPGFKVMSDKATAVSSYATAGTTAGLGFMSLSEWAIVIGIFATLATFGLNYWVQTRNLRMAEREHQARMAQLEKNKT</sequence>
<dbReference type="Pfam" id="PF16080">
    <property type="entry name" value="Phage_holin_2_3"/>
    <property type="match status" value="1"/>
</dbReference>
<dbReference type="InterPro" id="IPR032118">
    <property type="entry name" value="Phage_holin_HP1"/>
</dbReference>
<accession>A0A3P3QMY4</accession>
<name>A0A3P3QMY4_9GAMM</name>
<proteinExistence type="predicted"/>
<gene>
    <name evidence="2" type="ORF">EIK76_00375</name>
</gene>
<evidence type="ECO:0000313" key="3">
    <source>
        <dbReference type="Proteomes" id="UP000276260"/>
    </source>
</evidence>
<evidence type="ECO:0000256" key="1">
    <source>
        <dbReference type="SAM" id="Phobius"/>
    </source>
</evidence>
<protein>
    <recommendedName>
        <fullName evidence="4">Holin</fullName>
    </recommendedName>
</protein>
<dbReference type="OrthoDB" id="6626733at2"/>
<comment type="caution">
    <text evidence="2">The sequence shown here is derived from an EMBL/GenBank/DDBJ whole genome shotgun (WGS) entry which is preliminary data.</text>
</comment>
<keyword evidence="3" id="KW-1185">Reference proteome</keyword>
<dbReference type="AlphaFoldDB" id="A0A3P3QMY4"/>
<reference evidence="2 3" key="1">
    <citation type="submission" date="2018-11" db="EMBL/GenBank/DDBJ databases">
        <title>Draft genome analysis of Rheinheimera mesophila isolated from an industrial waste site.</title>
        <authorList>
            <person name="Yu Q."/>
            <person name="Qi Y."/>
            <person name="Zhang H."/>
            <person name="Lu Y."/>
            <person name="Pu J."/>
        </authorList>
    </citation>
    <scope>NUCLEOTIDE SEQUENCE [LARGE SCALE GENOMIC DNA]</scope>
    <source>
        <strain evidence="2 3">IITR13</strain>
    </source>
</reference>
<keyword evidence="1" id="KW-1133">Transmembrane helix</keyword>
<dbReference type="EMBL" id="RRCF01000001">
    <property type="protein sequence ID" value="RRJ22576.1"/>
    <property type="molecule type" value="Genomic_DNA"/>
</dbReference>
<keyword evidence="1" id="KW-0472">Membrane</keyword>
<keyword evidence="1" id="KW-0812">Transmembrane</keyword>
<dbReference type="Proteomes" id="UP000276260">
    <property type="component" value="Unassembled WGS sequence"/>
</dbReference>